<evidence type="ECO:0000313" key="2">
    <source>
        <dbReference type="EMBL" id="SAL20044.1"/>
    </source>
</evidence>
<dbReference type="Pfam" id="PF13618">
    <property type="entry name" value="Gluconate_2-dh3"/>
    <property type="match status" value="1"/>
</dbReference>
<dbReference type="AlphaFoldDB" id="A0A658QTK9"/>
<evidence type="ECO:0008006" key="4">
    <source>
        <dbReference type="Google" id="ProtNLM"/>
    </source>
</evidence>
<gene>
    <name evidence="2" type="ORF">AWB72_01289</name>
</gene>
<protein>
    <recommendedName>
        <fullName evidence="4">Gluconate 2-dehydrogenase (Acceptor)</fullName>
    </recommendedName>
</protein>
<organism evidence="2 3">
    <name type="scientific">Caballeronia concitans</name>
    <dbReference type="NCBI Taxonomy" id="1777133"/>
    <lineage>
        <taxon>Bacteria</taxon>
        <taxon>Pseudomonadati</taxon>
        <taxon>Pseudomonadota</taxon>
        <taxon>Betaproteobacteria</taxon>
        <taxon>Burkholderiales</taxon>
        <taxon>Burkholderiaceae</taxon>
        <taxon>Caballeronia</taxon>
    </lineage>
</organism>
<dbReference type="EMBL" id="FCNV02000002">
    <property type="protein sequence ID" value="SAL20044.1"/>
    <property type="molecule type" value="Genomic_DNA"/>
</dbReference>
<dbReference type="Proteomes" id="UP000198263">
    <property type="component" value="Unassembled WGS sequence"/>
</dbReference>
<feature type="region of interest" description="Disordered" evidence="1">
    <location>
        <begin position="194"/>
        <end position="215"/>
    </location>
</feature>
<sequence>MKHLPRYPDYDVMNKRDTPSWDDVTRHVIDERLATPDGPRFLDAVEWRALCALCACIVPQDRQRPAVPVAALVDARLAKNTGDGYRDARLPPMRDAWRIGLRALDAESRARHELPFASIDDDARHALLIDMQQGKLDHAEWKRMPPALFFAERVLHDICGMYYAHPHVWSEIGFGGPANPRGYVRMVANRRDPWEAAEAKPGHEEAAQKENRRVR</sequence>
<reference evidence="2 3" key="1">
    <citation type="submission" date="2016-01" db="EMBL/GenBank/DDBJ databases">
        <authorList>
            <person name="Peeters C."/>
        </authorList>
    </citation>
    <scope>NUCLEOTIDE SEQUENCE [LARGE SCALE GENOMIC DNA]</scope>
    <source>
        <strain evidence="2">LMG 29315</strain>
    </source>
</reference>
<comment type="caution">
    <text evidence="2">The sequence shown here is derived from an EMBL/GenBank/DDBJ whole genome shotgun (WGS) entry which is preliminary data.</text>
</comment>
<name>A0A658QTK9_9BURK</name>
<keyword evidence="3" id="KW-1185">Reference proteome</keyword>
<evidence type="ECO:0000256" key="1">
    <source>
        <dbReference type="SAM" id="MobiDB-lite"/>
    </source>
</evidence>
<dbReference type="OrthoDB" id="63962at2"/>
<dbReference type="RefSeq" id="WP_040049030.1">
    <property type="nucleotide sequence ID" value="NZ_FCNV02000002.1"/>
</dbReference>
<proteinExistence type="predicted"/>
<accession>A0A658QTK9</accession>
<evidence type="ECO:0000313" key="3">
    <source>
        <dbReference type="Proteomes" id="UP000198263"/>
    </source>
</evidence>
<dbReference type="InterPro" id="IPR027056">
    <property type="entry name" value="Gluconate_2DH_su3"/>
</dbReference>